<gene>
    <name evidence="2" type="ORF">QWZ18_04925</name>
</gene>
<accession>A0ABT8AKZ7</accession>
<name>A0ABT8AKZ7_9HYPH</name>
<dbReference type="RefSeq" id="WP_238292947.1">
    <property type="nucleotide sequence ID" value="NZ_BPQS01000061.1"/>
</dbReference>
<dbReference type="Proteomes" id="UP001244297">
    <property type="component" value="Unassembled WGS sequence"/>
</dbReference>
<protein>
    <submittedName>
        <fullName evidence="2">Uncharacterized protein</fullName>
    </submittedName>
</protein>
<feature type="compositionally biased region" description="Low complexity" evidence="1">
    <location>
        <begin position="111"/>
        <end position="124"/>
    </location>
</feature>
<keyword evidence="3" id="KW-1185">Reference proteome</keyword>
<proteinExistence type="predicted"/>
<comment type="caution">
    <text evidence="2">The sequence shown here is derived from an EMBL/GenBank/DDBJ whole genome shotgun (WGS) entry which is preliminary data.</text>
</comment>
<evidence type="ECO:0000313" key="2">
    <source>
        <dbReference type="EMBL" id="MDN3569968.1"/>
    </source>
</evidence>
<reference evidence="3" key="1">
    <citation type="journal article" date="2019" name="Int. J. Syst. Evol. Microbiol.">
        <title>The Global Catalogue of Microorganisms (GCM) 10K type strain sequencing project: providing services to taxonomists for standard genome sequencing and annotation.</title>
        <authorList>
            <consortium name="The Broad Institute Genomics Platform"/>
            <consortium name="The Broad Institute Genome Sequencing Center for Infectious Disease"/>
            <person name="Wu L."/>
            <person name="Ma J."/>
        </authorList>
    </citation>
    <scope>NUCLEOTIDE SEQUENCE [LARGE SCALE GENOMIC DNA]</scope>
    <source>
        <strain evidence="3">CECT 7806</strain>
    </source>
</reference>
<evidence type="ECO:0000256" key="1">
    <source>
        <dbReference type="SAM" id="MobiDB-lite"/>
    </source>
</evidence>
<organism evidence="2 3">
    <name type="scientific">Methylobacterium longum</name>
    <dbReference type="NCBI Taxonomy" id="767694"/>
    <lineage>
        <taxon>Bacteria</taxon>
        <taxon>Pseudomonadati</taxon>
        <taxon>Pseudomonadota</taxon>
        <taxon>Alphaproteobacteria</taxon>
        <taxon>Hyphomicrobiales</taxon>
        <taxon>Methylobacteriaceae</taxon>
        <taxon>Methylobacterium</taxon>
    </lineage>
</organism>
<dbReference type="EMBL" id="JAUFPT010000012">
    <property type="protein sequence ID" value="MDN3569968.1"/>
    <property type="molecule type" value="Genomic_DNA"/>
</dbReference>
<evidence type="ECO:0000313" key="3">
    <source>
        <dbReference type="Proteomes" id="UP001244297"/>
    </source>
</evidence>
<sequence length="124" mass="12937">MNQAYPVSAEDPAGDCPVSIETLGRLYRAEPEALSEQLGGIPDATRARLAVYFYGRSHTRRLGMQIAATCEGASLRRAASFVGHALHDLTRKNPAAGSEAIPASGARRAVSLAGSGAATRRATA</sequence>
<feature type="region of interest" description="Disordered" evidence="1">
    <location>
        <begin position="92"/>
        <end position="124"/>
    </location>
</feature>